<reference evidence="8" key="1">
    <citation type="submission" date="2020-05" db="EMBL/GenBank/DDBJ databases">
        <authorList>
            <person name="Chiriac C."/>
            <person name="Salcher M."/>
            <person name="Ghai R."/>
            <person name="Kavagutti S V."/>
        </authorList>
    </citation>
    <scope>NUCLEOTIDE SEQUENCE</scope>
</reference>
<dbReference type="GO" id="GO:0051301">
    <property type="term" value="P:cell division"/>
    <property type="evidence" value="ECO:0007669"/>
    <property type="project" value="UniProtKB-KW"/>
</dbReference>
<evidence type="ECO:0000259" key="6">
    <source>
        <dbReference type="Pfam" id="PF03799"/>
    </source>
</evidence>
<organism evidence="8">
    <name type="scientific">freshwater metagenome</name>
    <dbReference type="NCBI Taxonomy" id="449393"/>
    <lineage>
        <taxon>unclassified sequences</taxon>
        <taxon>metagenomes</taxon>
        <taxon>ecological metagenomes</taxon>
    </lineage>
</organism>
<evidence type="ECO:0000256" key="1">
    <source>
        <dbReference type="ARBA" id="ARBA00022475"/>
    </source>
</evidence>
<keyword evidence="1" id="KW-1003">Cell membrane</keyword>
<dbReference type="Gene3D" id="3.10.20.310">
    <property type="entry name" value="membrane protein fhac"/>
    <property type="match status" value="1"/>
</dbReference>
<keyword evidence="5" id="KW-0131">Cell cycle</keyword>
<keyword evidence="4" id="KW-0472">Membrane</keyword>
<dbReference type="InterPro" id="IPR005548">
    <property type="entry name" value="Cell_div_FtsQ/DivIB_C"/>
</dbReference>
<accession>A0A6J6DR59</accession>
<evidence type="ECO:0000256" key="5">
    <source>
        <dbReference type="ARBA" id="ARBA00023306"/>
    </source>
</evidence>
<proteinExistence type="predicted"/>
<gene>
    <name evidence="8" type="ORF">UFOPK1698_00180</name>
</gene>
<dbReference type="InterPro" id="IPR013685">
    <property type="entry name" value="POTRA_FtsQ_type"/>
</dbReference>
<evidence type="ECO:0000259" key="7">
    <source>
        <dbReference type="Pfam" id="PF08478"/>
    </source>
</evidence>
<evidence type="ECO:0000256" key="4">
    <source>
        <dbReference type="ARBA" id="ARBA00022989"/>
    </source>
</evidence>
<keyword evidence="3" id="KW-0812">Transmembrane</keyword>
<dbReference type="AlphaFoldDB" id="A0A6J6DR59"/>
<keyword evidence="4" id="KW-1133">Transmembrane helix</keyword>
<evidence type="ECO:0000256" key="3">
    <source>
        <dbReference type="ARBA" id="ARBA00022692"/>
    </source>
</evidence>
<sequence>MKKRFTFIALPILLLAGSAYILGYSTVFTVSNVEIIGIKSAINPGVSKGEKLARIQPRVIATKFENLAWVKNAEVSRNWFNGKVTIRIIERTPIAIYNGKAFDIEGKTFDLQGSGTSELVQIQASDTKSALEAVDLLTVLDSQIKQSLRTVTVQKTGSLDLLLAQDSGTLEIKWGLNSENELKTRVYEEIIALPENNRVTRIDLSAPHAPIVK</sequence>
<dbReference type="EMBL" id="CAEZTP010000008">
    <property type="protein sequence ID" value="CAB4565355.1"/>
    <property type="molecule type" value="Genomic_DNA"/>
</dbReference>
<evidence type="ECO:0000256" key="2">
    <source>
        <dbReference type="ARBA" id="ARBA00022618"/>
    </source>
</evidence>
<feature type="domain" description="POTRA" evidence="7">
    <location>
        <begin position="45"/>
        <end position="91"/>
    </location>
</feature>
<protein>
    <submittedName>
        <fullName evidence="8">Unannotated protein</fullName>
    </submittedName>
</protein>
<dbReference type="Pfam" id="PF08478">
    <property type="entry name" value="POTRA_1"/>
    <property type="match status" value="1"/>
</dbReference>
<feature type="domain" description="Cell division protein FtsQ/DivIB C-terminal" evidence="6">
    <location>
        <begin position="103"/>
        <end position="204"/>
    </location>
</feature>
<name>A0A6J6DR59_9ZZZZ</name>
<dbReference type="Pfam" id="PF03799">
    <property type="entry name" value="FtsQ_DivIB_C"/>
    <property type="match status" value="1"/>
</dbReference>
<evidence type="ECO:0000313" key="8">
    <source>
        <dbReference type="EMBL" id="CAB4565355.1"/>
    </source>
</evidence>
<keyword evidence="2" id="KW-0132">Cell division</keyword>